<accession>A0A8T1VW44</accession>
<dbReference type="PANTHER" id="PTHR15922">
    <property type="entry name" value="NEUROBLASTOMA-AMPLIFIED SEQUENCE"/>
    <property type="match status" value="1"/>
</dbReference>
<dbReference type="PANTHER" id="PTHR15922:SF2">
    <property type="entry name" value="NBAS SUBUNIT OF NRZ TETHERING COMPLEX"/>
    <property type="match status" value="1"/>
</dbReference>
<evidence type="ECO:0000256" key="1">
    <source>
        <dbReference type="SAM" id="MobiDB-lite"/>
    </source>
</evidence>
<dbReference type="OrthoDB" id="27490at2759"/>
<evidence type="ECO:0000313" key="3">
    <source>
        <dbReference type="EMBL" id="KAG7385535.1"/>
    </source>
</evidence>
<dbReference type="Proteomes" id="UP000694044">
    <property type="component" value="Unassembled WGS sequence"/>
</dbReference>
<dbReference type="GO" id="GO:0070939">
    <property type="term" value="C:Dsl1/NZR complex"/>
    <property type="evidence" value="ECO:0007669"/>
    <property type="project" value="TreeGrafter"/>
</dbReference>
<reference evidence="3" key="1">
    <citation type="submission" date="2021-02" db="EMBL/GenBank/DDBJ databases">
        <authorList>
            <person name="Palmer J.M."/>
        </authorList>
    </citation>
    <scope>NUCLEOTIDE SEQUENCE</scope>
    <source>
        <strain evidence="3">SCRP734</strain>
    </source>
</reference>
<gene>
    <name evidence="3" type="ORF">PHYPSEUDO_001300</name>
</gene>
<proteinExistence type="predicted"/>
<dbReference type="Pfam" id="PF24520">
    <property type="entry name" value="ARM_KNTC1_1st"/>
    <property type="match status" value="1"/>
</dbReference>
<dbReference type="GO" id="GO:0006890">
    <property type="term" value="P:retrograde vesicle-mediated transport, Golgi to endoplasmic reticulum"/>
    <property type="evidence" value="ECO:0007669"/>
    <property type="project" value="TreeGrafter"/>
</dbReference>
<organism evidence="3 4">
    <name type="scientific">Phytophthora pseudosyringae</name>
    <dbReference type="NCBI Taxonomy" id="221518"/>
    <lineage>
        <taxon>Eukaryota</taxon>
        <taxon>Sar</taxon>
        <taxon>Stramenopiles</taxon>
        <taxon>Oomycota</taxon>
        <taxon>Peronosporomycetes</taxon>
        <taxon>Peronosporales</taxon>
        <taxon>Peronosporaceae</taxon>
        <taxon>Phytophthora</taxon>
    </lineage>
</organism>
<keyword evidence="4" id="KW-1185">Reference proteome</keyword>
<evidence type="ECO:0000259" key="2">
    <source>
        <dbReference type="Pfam" id="PF24520"/>
    </source>
</evidence>
<protein>
    <recommendedName>
        <fullName evidence="2">KNTC1 first ARM-repeats domain-containing protein</fullName>
    </recommendedName>
</protein>
<feature type="compositionally biased region" description="Low complexity" evidence="1">
    <location>
        <begin position="2114"/>
        <end position="2129"/>
    </location>
</feature>
<dbReference type="InterPro" id="IPR055403">
    <property type="entry name" value="ARM_KNTC1_1st"/>
</dbReference>
<name>A0A8T1VW44_9STRA</name>
<dbReference type="EMBL" id="JAGDFM010000119">
    <property type="protein sequence ID" value="KAG7385535.1"/>
    <property type="molecule type" value="Genomic_DNA"/>
</dbReference>
<evidence type="ECO:0000313" key="4">
    <source>
        <dbReference type="Proteomes" id="UP000694044"/>
    </source>
</evidence>
<sequence length="2748" mass="303085">MATEPLLLAARELARAPVASLPADVGVMASTASAAHLAVLFRSRTERNCVRLGVFKTDEGDSAEEPELVDLLPEAEGAKASERDDDNWTLGWSPDLKFLVVSGRILRVEGDSEAVMWIFARPEWLAATAASGAVAGPPLLLRVDPAAYLAAKHWNPATGIVNAFFPTQSGSKVFVLSADGVWLSVSVQLAKLALVAMDPSSSKDTAGLFTMRVVKKLTEWHAGVTAACYDPESATLVVSGGVRDPSADLVEMQASSLSVWKVAGDKDNKDVGELLDFTMIVKGTKQNLGDEDETGLISTVAEESGGLLTSVKSTLFAPLKMMVGGETTETRVTRGSIRHLRLAPDGNFVSMVDDLGRVAIRQIDACADVLTWQTVEDVSVNIQGATIKLVVWLTSDLMALMLTNDSVVYSRFIAHTEEGAASGPASSDSDNESLFPSGSSGRLVITPAKHYRAAMGTATGGVRTLALAENGVSSSDKHSAAFTACEIVMTEDVWVANEVQSLAVEPFIELLVNAQKFEDALTTVALYGMRGNSINADDIHRRIWIDYRKQAARLNEEIDDVPASFDPELRNLVFLPTRPRGAFQRGERDEFVEALDHLRAISDKQWVLSECLNLIADDSSASMKKILDLAWDAWVSLNDGNDVATEIPQEKVDLQRYLYRLETLRLILCEEEGVSTTSVAGGQIFDGATYALFRSSSILPIAKQFAREGRVGALTVLFHRHGWNLLPRWLDILELVTPSVSPSTYAQLLPAIATQIEDDGQFCTLSRSDDLPVVDGDDDDLATPITLLPENRLQDLTDEELSAFEEFSNVQREERNSAYGEWFSRRVLELDTRYGQLAFAYELSKMAIKCLSGWSSPEAKKPLKDFFLHTERLYKCVYPLHLSACCLLPLDEWSALSMQDQALIVVGIDEKELAEDVAPIIDRLDAVFVSQRRDRVYALDDLLSWLAQTISSKSSLASLTLVAQLIQRSNPSISFANRWIQSNARLIETALNVVYSVDASGIIGDKVPGVDDDVYIQRHLALVEQLWAIFQSLPVRKENDPPDIAQLQVAVDEMEDLMVTMDVLSKYGVVSSPSGLKYQMLASSDVGEGGGTSVGPHGLLEQMCEFALPGEYSDDEENGDGSQWLEVLQDAVKLKEHAFGERLSQEMILDMILKHLLAPDCAYINAAQNLVNHWIASDVEAVDHVLGELFLAIQAKLDSVTGFSEDASANTAHEAALGCIGIVRQLISLPLWGEGDRAVAGAKQHYEDMLMLETDRAQACELLDLLTYGAVKMAPSQLRANQAEEEEEKENARLDAVCQVFVSNPSNYKPSVRAREWLAQHHAESEAAADLWNEPLEAVMYLAKLLRVDSQKLEIRMKGAYAALYCMDYDVAYDLTMQVIDGIPADVDTIVANHNSSGDKMTLLHLVSLVLDLVSASSFGSWGKKRKLCSALFRADNVSSSDLFAHQVTDLVLSWLEKIEAIQSLMVELGLSDSDLEQRRLAGGKTTNSAEAVLLNELKMVVDLLHEEKNDRQFLLRLLQRGFQLTQAMLSNDVDAESQANGESVSTFLQQMVQLCVEEAVALASISSESEDWQQYLELGFSYLMLWGDRCIDDDTFAEFCAGEVFSSAFTEQSESDSFDALSTDTVQTSGGVVRRLHHFFLFQAAQAKENTTESGTEALLARRKCLETLSSSYDTARRAVSSSSQAQNGALSDVTTAAEEPHLLVSEQRYEMYVKLAQRCQERLVSQKKSQELEQMSTFFNTELDLERFSRDEHYRNDKIMLLATKKEHFQLSRQFASKYGIDEYDCVLAYIKHALLVPSDSSRMGRRDQLDQAFAIEQVDILEEALQRPISFGDFLLKRETAGEPSVYEAIDGTDHVGVLLVLRMVLECSKRLYQESTESASPQERSLFPLPKPSTDRITLLFMCLKKLKDIGDSLDDVESVDLKLIGAASTTTELLTPLASSRMDPQAMTAKREAAVEAVRPLLTGKTIKFVTKILRKLHRVTPSSMVMIYINDLLTEIWREHGATGNGTGALSADLAVYAYESCVPCLSVLSNEHLMLFHYLFLDGSSGKSQPELVAHLNLDEEFYGQSLSGLEHFGSLLTPQKRVELVADTLTLFQTKYNSWQSSGPQSNVSSASSTSSSSSVSWDPSQFKRKEQELHYLERELAENVCCLVLSETEQGRLTLDAGDTNANTAPSLVSSLKAWFAMDSLQQAANEEDLRNTVLMEICQRVAFVDLASLVMELTLRAGGSKASDEVAVNAITQCYQNAAVLVVQRCMGSVEGGAMQNVPWVERFVWTWVTGSSASNSSQMTELGSYLEATCSPRDDKSSSRAVYERVVTMLSQSPSMLLKEIGLSRLGEMQTPADENDAQNATIVLAVREAALSQWEQLIAFREEQREWAEAGVLSHVLVTRDSANVDAAKWYFGLHVKAVWSALLAKQKLDESPEAQRIFDVPSRDILDHFAAVFEELLAFIEVCAGDDNPKALQFAEMATVALSNLLVRHDHLRSGSEGAAQRSASAWQNEQQCALQARVQAQFQVGTAMEWQASPPNEENVTCWSALFARGVWGAHLLSWYTTHAYAELSREEEVTEAVILVHWEANNLDLAIQLLLMCPFDGLREKYADRALSVVQQFPQGSRSWATAMGLALLRFDVAVLLQHGLHSSIVAFLLQDSSRNPGLWTSSGDYVVCALVTQGEFAAAGRLTSALRHAHPLLWDVENARLLLANYLRSLASSPVQRKSKSKNVTDLQHEVYVQTSRRFAEALL</sequence>
<feature type="domain" description="KNTC1 first ARM-repeats" evidence="2">
    <location>
        <begin position="590"/>
        <end position="734"/>
    </location>
</feature>
<comment type="caution">
    <text evidence="3">The sequence shown here is derived from an EMBL/GenBank/DDBJ whole genome shotgun (WGS) entry which is preliminary data.</text>
</comment>
<feature type="region of interest" description="Disordered" evidence="1">
    <location>
        <begin position="2107"/>
        <end position="2131"/>
    </location>
</feature>
<dbReference type="GO" id="GO:0000149">
    <property type="term" value="F:SNARE binding"/>
    <property type="evidence" value="ECO:0007669"/>
    <property type="project" value="TreeGrafter"/>
</dbReference>